<dbReference type="InterPro" id="IPR003591">
    <property type="entry name" value="Leu-rich_rpt_typical-subtyp"/>
</dbReference>
<dbReference type="InterPro" id="IPR053211">
    <property type="entry name" value="DNA_repair-toleration"/>
</dbReference>
<dbReference type="EMBL" id="CM026425">
    <property type="protein sequence ID" value="KAG0575908.1"/>
    <property type="molecule type" value="Genomic_DNA"/>
</dbReference>
<feature type="chain" id="PRO_5036274514" description="Leucine-rich repeat-containing N-terminal plant-type domain-containing protein" evidence="9">
    <location>
        <begin position="32"/>
        <end position="768"/>
    </location>
</feature>
<dbReference type="AlphaFoldDB" id="A0A8T0I032"/>
<comment type="caution">
    <text evidence="12">The sequence shown here is derived from an EMBL/GenBank/DDBJ whole genome shotgun (WGS) entry which is preliminary data.</text>
</comment>
<evidence type="ECO:0000313" key="12">
    <source>
        <dbReference type="EMBL" id="KAG0575908.1"/>
    </source>
</evidence>
<dbReference type="SUPFAM" id="SSF52058">
    <property type="entry name" value="L domain-like"/>
    <property type="match status" value="1"/>
</dbReference>
<dbReference type="Pfam" id="PF13855">
    <property type="entry name" value="LRR_8"/>
    <property type="match status" value="1"/>
</dbReference>
<organism evidence="12 13">
    <name type="scientific">Ceratodon purpureus</name>
    <name type="common">Fire moss</name>
    <name type="synonym">Dicranum purpureum</name>
    <dbReference type="NCBI Taxonomy" id="3225"/>
    <lineage>
        <taxon>Eukaryota</taxon>
        <taxon>Viridiplantae</taxon>
        <taxon>Streptophyta</taxon>
        <taxon>Embryophyta</taxon>
        <taxon>Bryophyta</taxon>
        <taxon>Bryophytina</taxon>
        <taxon>Bryopsida</taxon>
        <taxon>Dicranidae</taxon>
        <taxon>Pseudoditrichales</taxon>
        <taxon>Ditrichaceae</taxon>
        <taxon>Ceratodon</taxon>
    </lineage>
</organism>
<evidence type="ECO:0000256" key="3">
    <source>
        <dbReference type="ARBA" id="ARBA00022692"/>
    </source>
</evidence>
<dbReference type="SUPFAM" id="SSF52047">
    <property type="entry name" value="RNI-like"/>
    <property type="match status" value="1"/>
</dbReference>
<comment type="subcellular location">
    <subcellularLocation>
        <location evidence="1">Membrane</location>
        <topology evidence="1">Single-pass membrane protein</topology>
    </subcellularLocation>
</comment>
<evidence type="ECO:0000256" key="1">
    <source>
        <dbReference type="ARBA" id="ARBA00004167"/>
    </source>
</evidence>
<sequence length="768" mass="84150">MMTIKGSISSLVVPLCLLFLSLPLLSQTALSAPSTTVNPLQMHQLMTQRKTPLHLGRWKRSARVERKDEFDPTANFRDRILYSTRNLIVSNTTTPASEVNALLAIKRSIWTDPTRILANWTLENNFSVCSTWKGVICNTMGQVAQLHLEGMGLNGTIAPQIGNLVHLIYLNCSGNSLRGPIPELEGCQELATLDLSVNSLNGSLSPKLFALPKLELLVLSNNSFSGPLPEVAENGCRSMTEIWVELANLSGTLPSSLSRCRNLTALWLSSNSFSGKIPSQLGLLKKLEQLSLWNNSLEGQIPPSLGMLSQLQILWLDDNNLTGSIPSSLGMLNQLQELTLQKNNLTGTIPSSLGNCSSLGYLDLCTNQLSGEIPSELGNMPQLWYLSLSLNGLTGDFPLPLCNVSSLQFLSMYSNMLNFNASALSCLSECANLEYLALQDNKIYGSIQQLDFTKWASLKYFNVAGNKLIGRIPPSFGSVNSTLTVADFGRNKFTGGFSGEVDGNNLSELFFLAFGHNQLEGVIPSWFGNLKTLQVLDLSSNKLTGGIPSSFRNLDQFRLPPKPLNANTQNTTYYSTWYPNLEFGTSYMDLSSNALDGELPLELTELVTLKYLNLSNNNLHGRLWPTIQNLNALEFLDISKNNLSGPLPSTLPAALSRFNISLNNLSGTIPSGNQYATFPETSYLPGNPGLCGIVIHRPCVDAESENSEYTDSPCISNYISLPGFEIGAAAGFFMAMLTFITWAPARLFMLRAEKQQGPPRYGLYTPKF</sequence>
<dbReference type="InterPro" id="IPR055414">
    <property type="entry name" value="LRR_R13L4/SHOC2-like"/>
</dbReference>
<feature type="domain" description="Disease resistance R13L4/SHOC-2-like LRR" evidence="11">
    <location>
        <begin position="255"/>
        <end position="439"/>
    </location>
</feature>
<evidence type="ECO:0000256" key="4">
    <source>
        <dbReference type="ARBA" id="ARBA00022729"/>
    </source>
</evidence>
<dbReference type="Proteomes" id="UP000822688">
    <property type="component" value="Chromosome 5"/>
</dbReference>
<evidence type="ECO:0000259" key="10">
    <source>
        <dbReference type="Pfam" id="PF08263"/>
    </source>
</evidence>
<dbReference type="FunFam" id="3.80.10.10:FF:000129">
    <property type="entry name" value="Leucine-rich repeat receptor-like kinase"/>
    <property type="match status" value="1"/>
</dbReference>
<name>A0A8T0I032_CERPU</name>
<dbReference type="Pfam" id="PF23598">
    <property type="entry name" value="LRR_14"/>
    <property type="match status" value="1"/>
</dbReference>
<feature type="transmembrane region" description="Helical" evidence="8">
    <location>
        <begin position="726"/>
        <end position="745"/>
    </location>
</feature>
<dbReference type="SMART" id="SM00365">
    <property type="entry name" value="LRR_SD22"/>
    <property type="match status" value="4"/>
</dbReference>
<dbReference type="Pfam" id="PF00560">
    <property type="entry name" value="LRR_1"/>
    <property type="match status" value="4"/>
</dbReference>
<evidence type="ECO:0000313" key="13">
    <source>
        <dbReference type="Proteomes" id="UP000822688"/>
    </source>
</evidence>
<gene>
    <name evidence="12" type="ORF">KC19_5G039000</name>
</gene>
<keyword evidence="6 8" id="KW-1133">Transmembrane helix</keyword>
<dbReference type="PRINTS" id="PR00019">
    <property type="entry name" value="LEURICHRPT"/>
</dbReference>
<dbReference type="GO" id="GO:0016020">
    <property type="term" value="C:membrane"/>
    <property type="evidence" value="ECO:0007669"/>
    <property type="project" value="UniProtKB-SubCell"/>
</dbReference>
<feature type="signal peptide" evidence="9">
    <location>
        <begin position="1"/>
        <end position="31"/>
    </location>
</feature>
<keyword evidence="13" id="KW-1185">Reference proteome</keyword>
<keyword evidence="4 9" id="KW-0732">Signal</keyword>
<dbReference type="PANTHER" id="PTHR48060">
    <property type="entry name" value="DNA DAMAGE-REPAIR/TOLERATION PROTEIN DRT100"/>
    <property type="match status" value="1"/>
</dbReference>
<dbReference type="Gene3D" id="3.80.10.10">
    <property type="entry name" value="Ribonuclease Inhibitor"/>
    <property type="match status" value="4"/>
</dbReference>
<protein>
    <recommendedName>
        <fullName evidence="14">Leucine-rich repeat-containing N-terminal plant-type domain-containing protein</fullName>
    </recommendedName>
</protein>
<evidence type="ECO:0000256" key="2">
    <source>
        <dbReference type="ARBA" id="ARBA00022614"/>
    </source>
</evidence>
<evidence type="ECO:0000256" key="6">
    <source>
        <dbReference type="ARBA" id="ARBA00022989"/>
    </source>
</evidence>
<feature type="domain" description="Leucine-rich repeat-containing N-terminal plant-type" evidence="10">
    <location>
        <begin position="96"/>
        <end position="138"/>
    </location>
</feature>
<keyword evidence="2" id="KW-0433">Leucine-rich repeat</keyword>
<evidence type="ECO:0000256" key="7">
    <source>
        <dbReference type="ARBA" id="ARBA00023136"/>
    </source>
</evidence>
<dbReference type="EMBL" id="CM026425">
    <property type="protein sequence ID" value="KAG0575907.1"/>
    <property type="molecule type" value="Genomic_DNA"/>
</dbReference>
<keyword evidence="5" id="KW-0677">Repeat</keyword>
<reference evidence="12" key="1">
    <citation type="submission" date="2020-06" db="EMBL/GenBank/DDBJ databases">
        <title>WGS assembly of Ceratodon purpureus strain R40.</title>
        <authorList>
            <person name="Carey S.B."/>
            <person name="Jenkins J."/>
            <person name="Shu S."/>
            <person name="Lovell J.T."/>
            <person name="Sreedasyam A."/>
            <person name="Maumus F."/>
            <person name="Tiley G.P."/>
            <person name="Fernandez-Pozo N."/>
            <person name="Barry K."/>
            <person name="Chen C."/>
            <person name="Wang M."/>
            <person name="Lipzen A."/>
            <person name="Daum C."/>
            <person name="Saski C.A."/>
            <person name="Payton A.C."/>
            <person name="Mcbreen J.C."/>
            <person name="Conrad R.E."/>
            <person name="Kollar L.M."/>
            <person name="Olsson S."/>
            <person name="Huttunen S."/>
            <person name="Landis J.B."/>
            <person name="Wickett N.J."/>
            <person name="Johnson M.G."/>
            <person name="Rensing S.A."/>
            <person name="Grimwood J."/>
            <person name="Schmutz J."/>
            <person name="Mcdaniel S.F."/>
        </authorList>
    </citation>
    <scope>NUCLEOTIDE SEQUENCE</scope>
    <source>
        <strain evidence="12">R40</strain>
    </source>
</reference>
<dbReference type="FunFam" id="3.80.10.10:FF:000095">
    <property type="entry name" value="LRR receptor-like serine/threonine-protein kinase GSO1"/>
    <property type="match status" value="2"/>
</dbReference>
<accession>A0A8T0I032</accession>
<evidence type="ECO:0008006" key="14">
    <source>
        <dbReference type="Google" id="ProtNLM"/>
    </source>
</evidence>
<proteinExistence type="predicted"/>
<dbReference type="SMART" id="SM00369">
    <property type="entry name" value="LRR_TYP"/>
    <property type="match status" value="8"/>
</dbReference>
<keyword evidence="7 8" id="KW-0472">Membrane</keyword>
<evidence type="ECO:0000256" key="9">
    <source>
        <dbReference type="SAM" id="SignalP"/>
    </source>
</evidence>
<dbReference type="InterPro" id="IPR032675">
    <property type="entry name" value="LRR_dom_sf"/>
</dbReference>
<dbReference type="Pfam" id="PF08263">
    <property type="entry name" value="LRRNT_2"/>
    <property type="match status" value="1"/>
</dbReference>
<evidence type="ECO:0000256" key="5">
    <source>
        <dbReference type="ARBA" id="ARBA00022737"/>
    </source>
</evidence>
<dbReference type="InterPro" id="IPR013210">
    <property type="entry name" value="LRR_N_plant-typ"/>
</dbReference>
<evidence type="ECO:0000259" key="11">
    <source>
        <dbReference type="Pfam" id="PF23598"/>
    </source>
</evidence>
<keyword evidence="3 8" id="KW-0812">Transmembrane</keyword>
<dbReference type="InterPro" id="IPR001611">
    <property type="entry name" value="Leu-rich_rpt"/>
</dbReference>
<evidence type="ECO:0000256" key="8">
    <source>
        <dbReference type="SAM" id="Phobius"/>
    </source>
</evidence>
<dbReference type="PANTHER" id="PTHR48060:SF21">
    <property type="entry name" value="L DOMAIN-LIKE PROTEIN"/>
    <property type="match status" value="1"/>
</dbReference>